<keyword evidence="1" id="KW-0812">Transmembrane</keyword>
<keyword evidence="3" id="KW-1185">Reference proteome</keyword>
<dbReference type="Proteomes" id="UP000217186">
    <property type="component" value="Chromosome"/>
</dbReference>
<reference evidence="2 3" key="1">
    <citation type="submission" date="2016-07" db="EMBL/GenBank/DDBJ databases">
        <title>High microdiversification within the ubiquitous acI lineage of Actinobacteria.</title>
        <authorList>
            <person name="Neuenschwander S.M."/>
            <person name="Salcher M."/>
            <person name="Ghai R."/>
            <person name="Pernthaler J."/>
        </authorList>
    </citation>
    <scope>NUCLEOTIDE SEQUENCE [LARGE SCALE GENOMIC DNA]</scope>
    <source>
        <strain evidence="2">MMS-IIA-15</strain>
    </source>
</reference>
<dbReference type="RefSeq" id="WP_095685282.1">
    <property type="nucleotide sequence ID" value="NZ_CP016776.1"/>
</dbReference>
<gene>
    <name evidence="2" type="ORF">A7sIIA15_00260</name>
</gene>
<dbReference type="EMBL" id="CP016776">
    <property type="protein sequence ID" value="ASY19356.1"/>
    <property type="molecule type" value="Genomic_DNA"/>
</dbReference>
<dbReference type="OrthoDB" id="5193966at2"/>
<keyword evidence="1" id="KW-0472">Membrane</keyword>
<protein>
    <submittedName>
        <fullName evidence="2">Uncharacterized protein</fullName>
    </submittedName>
</protein>
<dbReference type="AlphaFoldDB" id="A0A249KRF2"/>
<organism evidence="2 3">
    <name type="scientific">Candidatus Planktophila vernalis</name>
    <dbReference type="NCBI Taxonomy" id="1884907"/>
    <lineage>
        <taxon>Bacteria</taxon>
        <taxon>Bacillati</taxon>
        <taxon>Actinomycetota</taxon>
        <taxon>Actinomycetes</taxon>
        <taxon>Candidatus Nanopelagicales</taxon>
        <taxon>Candidatus Nanopelagicaceae</taxon>
        <taxon>Candidatus Planktophila</taxon>
    </lineage>
</organism>
<proteinExistence type="predicted"/>
<evidence type="ECO:0000313" key="3">
    <source>
        <dbReference type="Proteomes" id="UP000217186"/>
    </source>
</evidence>
<evidence type="ECO:0000313" key="2">
    <source>
        <dbReference type="EMBL" id="ASY19356.1"/>
    </source>
</evidence>
<accession>A0A249KRF2</accession>
<evidence type="ECO:0000256" key="1">
    <source>
        <dbReference type="SAM" id="Phobius"/>
    </source>
</evidence>
<keyword evidence="1" id="KW-1133">Transmembrane helix</keyword>
<name>A0A249KRF2_9ACTN</name>
<sequence length="165" mass="18075">MPITIPKSILLTPKVPTIAVVGLMLAQFVIFNIVNNPEPTCTLKVERPHHSTSIKERQGIDAIKLNITSECTAPQEYTVITAQIQMLENNREITVSNFISRKAAAISKSSGKAVFKNLFTKCEFGDESSYRGSAKGYVRIKGGKEIRVEGNSGKYEAENCVIGAQ</sequence>
<dbReference type="KEGG" id="pvn:A7sIIA15_00260"/>
<feature type="transmembrane region" description="Helical" evidence="1">
    <location>
        <begin position="15"/>
        <end position="34"/>
    </location>
</feature>